<sequence>MHRPRNPRPNRPDSWGVTTRKLSPPPALCGFLLLLALIFTASYAAGAAAGPVAPGIHGPGASGGGSGGGGGMEDMHGGGDR</sequence>
<gene>
    <name evidence="2" type="ORF">AB5J53_06840</name>
</gene>
<name>A0AB39RVS2_9ACTN</name>
<organism evidence="2">
    <name type="scientific">Streptomyces sp. R41</name>
    <dbReference type="NCBI Taxonomy" id="3238632"/>
    <lineage>
        <taxon>Bacteria</taxon>
        <taxon>Bacillati</taxon>
        <taxon>Actinomycetota</taxon>
        <taxon>Actinomycetes</taxon>
        <taxon>Kitasatosporales</taxon>
        <taxon>Streptomycetaceae</taxon>
        <taxon>Streptomyces</taxon>
    </lineage>
</organism>
<protein>
    <submittedName>
        <fullName evidence="2">Uncharacterized protein</fullName>
    </submittedName>
</protein>
<accession>A0AB39RVS2</accession>
<feature type="region of interest" description="Disordered" evidence="1">
    <location>
        <begin position="50"/>
        <end position="81"/>
    </location>
</feature>
<feature type="compositionally biased region" description="Gly residues" evidence="1">
    <location>
        <begin position="57"/>
        <end position="72"/>
    </location>
</feature>
<evidence type="ECO:0000313" key="2">
    <source>
        <dbReference type="EMBL" id="XDQ58855.1"/>
    </source>
</evidence>
<reference evidence="2" key="1">
    <citation type="submission" date="2024-07" db="EMBL/GenBank/DDBJ databases">
        <authorList>
            <person name="Yu S.T."/>
        </authorList>
    </citation>
    <scope>NUCLEOTIDE SEQUENCE</scope>
    <source>
        <strain evidence="2">R41</strain>
    </source>
</reference>
<proteinExistence type="predicted"/>
<dbReference type="RefSeq" id="WP_369252093.1">
    <property type="nucleotide sequence ID" value="NZ_CP163443.1"/>
</dbReference>
<dbReference type="EMBL" id="CP163443">
    <property type="protein sequence ID" value="XDQ58855.1"/>
    <property type="molecule type" value="Genomic_DNA"/>
</dbReference>
<feature type="region of interest" description="Disordered" evidence="1">
    <location>
        <begin position="1"/>
        <end position="21"/>
    </location>
</feature>
<dbReference type="AlphaFoldDB" id="A0AB39RVS2"/>
<evidence type="ECO:0000256" key="1">
    <source>
        <dbReference type="SAM" id="MobiDB-lite"/>
    </source>
</evidence>